<proteinExistence type="predicted"/>
<dbReference type="EMBL" id="UGIF01000002">
    <property type="protein sequence ID" value="STP29141.1"/>
    <property type="molecule type" value="Genomic_DNA"/>
</dbReference>
<keyword evidence="3" id="KW-0949">S-adenosyl-L-methionine</keyword>
<dbReference type="PANTHER" id="PTHR33841">
    <property type="entry name" value="DNA METHYLTRANSFERASE YEEA-RELATED"/>
    <property type="match status" value="1"/>
</dbReference>
<evidence type="ECO:0000256" key="1">
    <source>
        <dbReference type="ARBA" id="ARBA00022603"/>
    </source>
</evidence>
<dbReference type="Proteomes" id="UP000254070">
    <property type="component" value="Unassembled WGS sequence"/>
</dbReference>
<dbReference type="PANTHER" id="PTHR33841:SF5">
    <property type="entry name" value="DNA METHYLASE (MODIFICATION METHYLASE) (METHYLTRANSFERASE)-RELATED"/>
    <property type="match status" value="1"/>
</dbReference>
<dbReference type="GO" id="GO:0032259">
    <property type="term" value="P:methylation"/>
    <property type="evidence" value="ECO:0007669"/>
    <property type="project" value="UniProtKB-KW"/>
</dbReference>
<dbReference type="Gene3D" id="3.40.50.150">
    <property type="entry name" value="Vaccinia Virus protein VP39"/>
    <property type="match status" value="1"/>
</dbReference>
<evidence type="ECO:0000313" key="5">
    <source>
        <dbReference type="EMBL" id="STP29141.1"/>
    </source>
</evidence>
<keyword evidence="1 5" id="KW-0489">Methyltransferase</keyword>
<dbReference type="GO" id="GO:0008170">
    <property type="term" value="F:N-methyltransferase activity"/>
    <property type="evidence" value="ECO:0007669"/>
    <property type="project" value="InterPro"/>
</dbReference>
<dbReference type="Pfam" id="PF02384">
    <property type="entry name" value="N6_Mtase"/>
    <property type="match status" value="1"/>
</dbReference>
<keyword evidence="2" id="KW-0808">Transferase</keyword>
<protein>
    <submittedName>
        <fullName evidence="5">N-6 DNA Methylase</fullName>
    </submittedName>
</protein>
<feature type="domain" description="DNA methylase adenine-specific" evidence="4">
    <location>
        <begin position="337"/>
        <end position="640"/>
    </location>
</feature>
<evidence type="ECO:0000256" key="2">
    <source>
        <dbReference type="ARBA" id="ARBA00022679"/>
    </source>
</evidence>
<dbReference type="GO" id="GO:0003677">
    <property type="term" value="F:DNA binding"/>
    <property type="evidence" value="ECO:0007669"/>
    <property type="project" value="InterPro"/>
</dbReference>
<evidence type="ECO:0000256" key="3">
    <source>
        <dbReference type="ARBA" id="ARBA00022691"/>
    </source>
</evidence>
<gene>
    <name evidence="5" type="ORF">NCTC8129_01330</name>
</gene>
<dbReference type="RefSeq" id="WP_181878433.1">
    <property type="nucleotide sequence ID" value="NZ_UGIF01000002.1"/>
</dbReference>
<evidence type="ECO:0000313" key="6">
    <source>
        <dbReference type="Proteomes" id="UP000254070"/>
    </source>
</evidence>
<accession>A0A377KL67</accession>
<sequence>MRNQIRLVNNERSWAIDLISEINKIVSGYQLNIASAGGEKTINNSQTVVDGARKIMFPDVLLYGDINRTRIIQGWEIKLPDVPVTDETYIKDAQYKADILNIDSTILWNFNQVVLYTKENDKWKIKKQWNDLANIKNREDVEKYRLQWLTFLKEFIFELNNFYSNGNFTSKGLDEISDSIMVQIIERNKQALSSHLEYSAAQDRKISISINNWWSYFKNEYMDDEDNSYEAYSKNLLLNWINRFTFANFIRNTHVSAREIMNVTKEDTPEEVNRIFKSITESADFYTIFESQDYNDILPLPVWSDLIDYNSFLQDKVIIHESLQKLLEGTVSTLKRQVIGQYTTPGKLAQLLVRSTMIDATRDAIDPCCGTGTIPKAVISLKKEQGISIEEIHQTTWASDKFSFPLQIANLAMTSSDSMNLENKVFQENVFKLKENSLIEIRSPKSGEVIEHSLPKFKTIVSNLPFVPFEIISDDEKELLSSQNQKIKQSTNGELSFDRRSDLYEYITIFLNSILDDNGRIGIILSNSWLASANGKSFYRMLLHHFNLKSVISSGNKKWFKNADVMSTIIILEKKDNLGVMQNEKIQFALINKPIESLGEEEINVMGDRILEQQFCENTSGNLYNIQEIEEIQQYNLSLNALFYDVTWIKAIKDKLVPISSVFNVIRGMRRGWDKLFYPSADNDIEAKYLKRVLKSSKSIKYFTAETDNDAFCCSASLTELEEQEDTGALEWINKFKDGVNNTGKPLVEVLANKNMQWYEMKSEGSIAEFVTSINPEKRLFWARLEEPAFINQRLTGLNKLDEGLNSELLHALLNSLLGKFFIESAGFGRGLGALDTSKNNIENSYMLNPKLVTDAEAKTIIDAFSNIKHKEVKDTILEIEEEEYKLFDLIVLEIYGIASYYDCIKKSLEGMINTRLSVKD</sequence>
<name>A0A377KL67_9ENTE</name>
<dbReference type="AlphaFoldDB" id="A0A377KL67"/>
<dbReference type="InterPro" id="IPR003356">
    <property type="entry name" value="DNA_methylase_A-5"/>
</dbReference>
<dbReference type="SUPFAM" id="SSF53335">
    <property type="entry name" value="S-adenosyl-L-methionine-dependent methyltransferases"/>
    <property type="match status" value="1"/>
</dbReference>
<dbReference type="InterPro" id="IPR029063">
    <property type="entry name" value="SAM-dependent_MTases_sf"/>
</dbReference>
<dbReference type="PRINTS" id="PR00507">
    <property type="entry name" value="N12N6MTFRASE"/>
</dbReference>
<dbReference type="REBASE" id="430845">
    <property type="entry name" value="Edu8129ORF1330P"/>
</dbReference>
<dbReference type="InterPro" id="IPR050953">
    <property type="entry name" value="N4_N6_ade-DNA_methylase"/>
</dbReference>
<reference evidence="5 6" key="1">
    <citation type="submission" date="2018-06" db="EMBL/GenBank/DDBJ databases">
        <authorList>
            <consortium name="Pathogen Informatics"/>
            <person name="Doyle S."/>
        </authorList>
    </citation>
    <scope>NUCLEOTIDE SEQUENCE [LARGE SCALE GENOMIC DNA]</scope>
    <source>
        <strain evidence="5 6">NCTC8129</strain>
    </source>
</reference>
<organism evidence="5 6">
    <name type="scientific">Enterococcus durans</name>
    <dbReference type="NCBI Taxonomy" id="53345"/>
    <lineage>
        <taxon>Bacteria</taxon>
        <taxon>Bacillati</taxon>
        <taxon>Bacillota</taxon>
        <taxon>Bacilli</taxon>
        <taxon>Lactobacillales</taxon>
        <taxon>Enterococcaceae</taxon>
        <taxon>Enterococcus</taxon>
    </lineage>
</organism>
<evidence type="ECO:0000259" key="4">
    <source>
        <dbReference type="Pfam" id="PF02384"/>
    </source>
</evidence>